<dbReference type="AlphaFoldDB" id="A0A5C2HIV0"/>
<gene>
    <name evidence="2" type="ORF">APORC_1429</name>
</gene>
<keyword evidence="1" id="KW-0812">Transmembrane</keyword>
<sequence>MTTKSLLQKVFQHYDIQNLEQLSKQLDIQSDTLKNVIESDNLSEFISILNDKDADMAKEILNSFNLLQSINSVSDANVVQTNSGIMYFNKYIIINKNLSQKIKSSSTDIMLVGLLNYSKKFKNLTTFIYYIIIPFLVILLFYFENILYQQISFSALILIVLYFYIYYNHNRKATVTDNYIKIKNETMNFSEIRKMEFNEAKHINTVRIYGENDIYPSKILYSDKDTISVISEYYSDYVNKNSKKIYQE</sequence>
<dbReference type="RefSeq" id="WP_066387025.1">
    <property type="nucleotide sequence ID" value="NZ_CP036246.2"/>
</dbReference>
<protein>
    <submittedName>
        <fullName evidence="2">Putative membrane protein</fullName>
    </submittedName>
</protein>
<feature type="transmembrane region" description="Helical" evidence="1">
    <location>
        <begin position="127"/>
        <end position="143"/>
    </location>
</feature>
<keyword evidence="1" id="KW-0472">Membrane</keyword>
<evidence type="ECO:0000313" key="3">
    <source>
        <dbReference type="Proteomes" id="UP000322644"/>
    </source>
</evidence>
<feature type="transmembrane region" description="Helical" evidence="1">
    <location>
        <begin position="149"/>
        <end position="167"/>
    </location>
</feature>
<organism evidence="2 3">
    <name type="scientific">Arcobacter porcinus</name>
    <dbReference type="NCBI Taxonomy" id="1935204"/>
    <lineage>
        <taxon>Bacteria</taxon>
        <taxon>Pseudomonadati</taxon>
        <taxon>Campylobacterota</taxon>
        <taxon>Epsilonproteobacteria</taxon>
        <taxon>Campylobacterales</taxon>
        <taxon>Arcobacteraceae</taxon>
        <taxon>Arcobacter</taxon>
    </lineage>
</organism>
<dbReference type="KEGG" id="apoc:APORC_1429"/>
<proteinExistence type="predicted"/>
<name>A0A5C2HIV0_9BACT</name>
<keyword evidence="1" id="KW-1133">Transmembrane helix</keyword>
<dbReference type="Proteomes" id="UP000322644">
    <property type="component" value="Chromosome"/>
</dbReference>
<evidence type="ECO:0000313" key="2">
    <source>
        <dbReference type="EMBL" id="QEP41012.1"/>
    </source>
</evidence>
<accession>A0A5C2HIV0</accession>
<evidence type="ECO:0000256" key="1">
    <source>
        <dbReference type="SAM" id="Phobius"/>
    </source>
</evidence>
<dbReference type="EMBL" id="CP036246">
    <property type="protein sequence ID" value="QEP41012.1"/>
    <property type="molecule type" value="Genomic_DNA"/>
</dbReference>
<reference evidence="2 3" key="1">
    <citation type="submission" date="2019-09" db="EMBL/GenBank/DDBJ databases">
        <title>Complete genome sequencing of four Arcobacter species reveals a diverse suite of mobile elements.</title>
        <authorList>
            <person name="Miller W.G."/>
            <person name="Yee E."/>
            <person name="Bono J.L."/>
        </authorList>
    </citation>
    <scope>NUCLEOTIDE SEQUENCE [LARGE SCALE GENOMIC DNA]</scope>
    <source>
        <strain evidence="2 3">CCUG 56899</strain>
    </source>
</reference>
<reference evidence="2 3" key="2">
    <citation type="submission" date="2019-09" db="EMBL/GenBank/DDBJ databases">
        <title>Taxonomic note: a critical rebuttal of the proposed division of the genus Arcobacter into six genera, emended descriptions of Arcobacter anaerophilus and the genus Arcobacter, and an assessment of genus-level boundaries for Epsilonproteobacteria using in silico genomic comparator tools.</title>
        <authorList>
            <person name="On S.L.W."/>
            <person name="Miller W.G."/>
            <person name="Biggs P."/>
            <person name="Cornelius A."/>
            <person name="Vandamme P."/>
        </authorList>
    </citation>
    <scope>NUCLEOTIDE SEQUENCE [LARGE SCALE GENOMIC DNA]</scope>
    <source>
        <strain evidence="2 3">CCUG 56899</strain>
    </source>
</reference>